<dbReference type="InterPro" id="IPR007554">
    <property type="entry name" value="Glycerophosphate_synth"/>
</dbReference>
<comment type="subcellular location">
    <subcellularLocation>
        <location evidence="1">Cell membrane</location>
        <topology evidence="1">Peripheral membrane protein</topology>
    </subcellularLocation>
</comment>
<dbReference type="OrthoDB" id="5123492at2"/>
<dbReference type="InterPro" id="IPR043148">
    <property type="entry name" value="TagF_C"/>
</dbReference>
<keyword evidence="6" id="KW-0472">Membrane</keyword>
<dbReference type="Proteomes" id="UP000235925">
    <property type="component" value="Unassembled WGS sequence"/>
</dbReference>
<comment type="similarity">
    <text evidence="2">Belongs to the CDP-glycerol glycerophosphotransferase family.</text>
</comment>
<evidence type="ECO:0000256" key="5">
    <source>
        <dbReference type="ARBA" id="ARBA00022944"/>
    </source>
</evidence>
<gene>
    <name evidence="7" type="ORF">CXK92_14060</name>
</gene>
<dbReference type="Gene3D" id="3.40.50.11820">
    <property type="match status" value="1"/>
</dbReference>
<evidence type="ECO:0000256" key="3">
    <source>
        <dbReference type="ARBA" id="ARBA00022475"/>
    </source>
</evidence>
<evidence type="ECO:0000256" key="2">
    <source>
        <dbReference type="ARBA" id="ARBA00010488"/>
    </source>
</evidence>
<organism evidence="7 8">
    <name type="scientific">Stutzerimonas stutzeri</name>
    <name type="common">Pseudomonas stutzeri</name>
    <dbReference type="NCBI Taxonomy" id="316"/>
    <lineage>
        <taxon>Bacteria</taxon>
        <taxon>Pseudomonadati</taxon>
        <taxon>Pseudomonadota</taxon>
        <taxon>Gammaproteobacteria</taxon>
        <taxon>Pseudomonadales</taxon>
        <taxon>Pseudomonadaceae</taxon>
        <taxon>Stutzerimonas</taxon>
    </lineage>
</organism>
<evidence type="ECO:0000256" key="1">
    <source>
        <dbReference type="ARBA" id="ARBA00004202"/>
    </source>
</evidence>
<dbReference type="RefSeq" id="WP_102825649.1">
    <property type="nucleotide sequence ID" value="NZ_CP139348.1"/>
</dbReference>
<evidence type="ECO:0000313" key="7">
    <source>
        <dbReference type="EMBL" id="PNF79759.1"/>
    </source>
</evidence>
<protein>
    <submittedName>
        <fullName evidence="7">Teichoic acid biosynthesis protein B</fullName>
    </submittedName>
</protein>
<dbReference type="GO" id="GO:0005886">
    <property type="term" value="C:plasma membrane"/>
    <property type="evidence" value="ECO:0007669"/>
    <property type="project" value="UniProtKB-SubCell"/>
</dbReference>
<keyword evidence="5" id="KW-0777">Teichoic acid biosynthesis</keyword>
<dbReference type="GO" id="GO:0019350">
    <property type="term" value="P:teichoic acid biosynthetic process"/>
    <property type="evidence" value="ECO:0007669"/>
    <property type="project" value="UniProtKB-KW"/>
</dbReference>
<comment type="caution">
    <text evidence="7">The sequence shown here is derived from an EMBL/GenBank/DDBJ whole genome shotgun (WGS) entry which is preliminary data.</text>
</comment>
<dbReference type="Pfam" id="PF04464">
    <property type="entry name" value="Glyphos_transf"/>
    <property type="match status" value="1"/>
</dbReference>
<evidence type="ECO:0000313" key="8">
    <source>
        <dbReference type="Proteomes" id="UP000235925"/>
    </source>
</evidence>
<keyword evidence="3" id="KW-1003">Cell membrane</keyword>
<dbReference type="SUPFAM" id="SSF53756">
    <property type="entry name" value="UDP-Glycosyltransferase/glycogen phosphorylase"/>
    <property type="match status" value="1"/>
</dbReference>
<dbReference type="EMBL" id="POUN01000004">
    <property type="protein sequence ID" value="PNF79759.1"/>
    <property type="molecule type" value="Genomic_DNA"/>
</dbReference>
<keyword evidence="4" id="KW-0808">Transferase</keyword>
<name>A0A2N8RZF3_STUST</name>
<dbReference type="GO" id="GO:0047355">
    <property type="term" value="F:CDP-glycerol glycerophosphotransferase activity"/>
    <property type="evidence" value="ECO:0007669"/>
    <property type="project" value="InterPro"/>
</dbReference>
<accession>A0A2N8RZF3</accession>
<dbReference type="PANTHER" id="PTHR37316:SF3">
    <property type="entry name" value="TEICHOIC ACID GLYCEROL-PHOSPHATE TRANSFERASE"/>
    <property type="match status" value="1"/>
</dbReference>
<reference evidence="7 8" key="1">
    <citation type="submission" date="2018-01" db="EMBL/GenBank/DDBJ databases">
        <title>Denitrification phenotypes of diverse strains of Pseudomonas stutzeri.</title>
        <authorList>
            <person name="Milligan D.A."/>
            <person name="Bergaust L."/>
            <person name="Bakken L.R."/>
            <person name="Frostegard A."/>
        </authorList>
    </citation>
    <scope>NUCLEOTIDE SEQUENCE [LARGE SCALE GENOMIC DNA]</scope>
    <source>
        <strain evidence="7 8">KC</strain>
    </source>
</reference>
<sequence>MKRWEAPIRRRWLAALLILPLWWLYDRLTIKRANHWAFFVHPLKPSQLVENSRAMFEAVKGDPSIHKRVFTRDQAADLHLDDACNTEVIDVQSLRGLAELARCGVYLLSNAVALDMSWRWADGSFSVVRPSLTRRVLVNLWHGIPLKRLFALANREQRRRADRVAFRRKERRFYKGLIASSDIDSYAMAAIFHPIDYERVWVTGLPRNDFLLMPEQALPRFLRREVEYIRKLKKKRRLVVYAPTFREADFSGAGCYQFNEEQVARLKDLLRRNDAVLGFRMHYFRKGDQLFNLEYYADGELIIDLGHAVVSEIAPVLREADLVVTDYSSLYVDALYVDKPVISFAYDLAHYKSNQNGLLYDMDLVFPGPVVTDFDTFLVELQKELVDANQVPSEAYRTCKRFFFNYQDDQNSRRVVERLRALSIEE</sequence>
<proteinExistence type="inferred from homology"/>
<dbReference type="InterPro" id="IPR043149">
    <property type="entry name" value="TagF_N"/>
</dbReference>
<dbReference type="PANTHER" id="PTHR37316">
    <property type="entry name" value="TEICHOIC ACID GLYCEROL-PHOSPHATE PRIMASE"/>
    <property type="match status" value="1"/>
</dbReference>
<dbReference type="Gene3D" id="3.40.50.12580">
    <property type="match status" value="1"/>
</dbReference>
<evidence type="ECO:0000256" key="4">
    <source>
        <dbReference type="ARBA" id="ARBA00022679"/>
    </source>
</evidence>
<evidence type="ECO:0000256" key="6">
    <source>
        <dbReference type="ARBA" id="ARBA00023136"/>
    </source>
</evidence>
<dbReference type="InterPro" id="IPR051612">
    <property type="entry name" value="Teichoic_Acid_Biosynth"/>
</dbReference>
<dbReference type="AlphaFoldDB" id="A0A2N8RZF3"/>